<dbReference type="EMBL" id="ML996175">
    <property type="protein sequence ID" value="KAF2732533.1"/>
    <property type="molecule type" value="Genomic_DNA"/>
</dbReference>
<keyword evidence="4" id="KW-1185">Reference proteome</keyword>
<organism evidence="3 4">
    <name type="scientific">Polyplosphaeria fusca</name>
    <dbReference type="NCBI Taxonomy" id="682080"/>
    <lineage>
        <taxon>Eukaryota</taxon>
        <taxon>Fungi</taxon>
        <taxon>Dikarya</taxon>
        <taxon>Ascomycota</taxon>
        <taxon>Pezizomycotina</taxon>
        <taxon>Dothideomycetes</taxon>
        <taxon>Pleosporomycetidae</taxon>
        <taxon>Pleosporales</taxon>
        <taxon>Tetraplosphaeriaceae</taxon>
        <taxon>Polyplosphaeria</taxon>
    </lineage>
</organism>
<gene>
    <name evidence="3" type="ORF">EJ04DRAFT_306866</name>
</gene>
<feature type="region of interest" description="Disordered" evidence="2">
    <location>
        <begin position="132"/>
        <end position="172"/>
    </location>
</feature>
<proteinExistence type="predicted"/>
<evidence type="ECO:0000313" key="4">
    <source>
        <dbReference type="Proteomes" id="UP000799444"/>
    </source>
</evidence>
<keyword evidence="1" id="KW-0175">Coiled coil</keyword>
<dbReference type="AlphaFoldDB" id="A0A9P4QWF7"/>
<reference evidence="3" key="1">
    <citation type="journal article" date="2020" name="Stud. Mycol.">
        <title>101 Dothideomycetes genomes: a test case for predicting lifestyles and emergence of pathogens.</title>
        <authorList>
            <person name="Haridas S."/>
            <person name="Albert R."/>
            <person name="Binder M."/>
            <person name="Bloem J."/>
            <person name="Labutti K."/>
            <person name="Salamov A."/>
            <person name="Andreopoulos B."/>
            <person name="Baker S."/>
            <person name="Barry K."/>
            <person name="Bills G."/>
            <person name="Bluhm B."/>
            <person name="Cannon C."/>
            <person name="Castanera R."/>
            <person name="Culley D."/>
            <person name="Daum C."/>
            <person name="Ezra D."/>
            <person name="Gonzalez J."/>
            <person name="Henrissat B."/>
            <person name="Kuo A."/>
            <person name="Liang C."/>
            <person name="Lipzen A."/>
            <person name="Lutzoni F."/>
            <person name="Magnuson J."/>
            <person name="Mondo S."/>
            <person name="Nolan M."/>
            <person name="Ohm R."/>
            <person name="Pangilinan J."/>
            <person name="Park H.-J."/>
            <person name="Ramirez L."/>
            <person name="Alfaro M."/>
            <person name="Sun H."/>
            <person name="Tritt A."/>
            <person name="Yoshinaga Y."/>
            <person name="Zwiers L.-H."/>
            <person name="Turgeon B."/>
            <person name="Goodwin S."/>
            <person name="Spatafora J."/>
            <person name="Crous P."/>
            <person name="Grigoriev I."/>
        </authorList>
    </citation>
    <scope>NUCLEOTIDE SEQUENCE</scope>
    <source>
        <strain evidence="3">CBS 125425</strain>
    </source>
</reference>
<evidence type="ECO:0000256" key="1">
    <source>
        <dbReference type="SAM" id="Coils"/>
    </source>
</evidence>
<evidence type="ECO:0000313" key="3">
    <source>
        <dbReference type="EMBL" id="KAF2732533.1"/>
    </source>
</evidence>
<feature type="coiled-coil region" evidence="1">
    <location>
        <begin position="83"/>
        <end position="110"/>
    </location>
</feature>
<comment type="caution">
    <text evidence="3">The sequence shown here is derived from an EMBL/GenBank/DDBJ whole genome shotgun (WGS) entry which is preliminary data.</text>
</comment>
<dbReference type="Proteomes" id="UP000799444">
    <property type="component" value="Unassembled WGS sequence"/>
</dbReference>
<sequence length="337" mass="37651">MKKTHNISAKPIKPHLAERVVVRKKPPTPVSTLAKHTIDKIHGPTFAADKPFQGASRNYGCVKLVAVAEPRLSMSALSPLSKLNRFQQKIEEMRREIEDQARRAALYRQAGSKIPVPLRYLTVARRNPVQVAAVSDNDSRGRSEERRLTPPRPLSLSPDRPQSTPAHLRFQKSTPEHDAFRMRLIKAYTWVNSELDGKPSQEDLDRVAREATPELWPATPPSPGAIRMSFLLDLFDFLISQRPDVHVLLCRLRSFVAYRCFELALTTLISSSRSYSLFSYVLLSCRFFSSEIKSRPSSTTGRGGGGSASFSLGLSSKTRAQPLSSLNTAVLVRIAYV</sequence>
<evidence type="ECO:0000256" key="2">
    <source>
        <dbReference type="SAM" id="MobiDB-lite"/>
    </source>
</evidence>
<accession>A0A9P4QWF7</accession>
<name>A0A9P4QWF7_9PLEO</name>
<protein>
    <submittedName>
        <fullName evidence="3">Uncharacterized protein</fullName>
    </submittedName>
</protein>
<feature type="compositionally biased region" description="Basic and acidic residues" evidence="2">
    <location>
        <begin position="137"/>
        <end position="148"/>
    </location>
</feature>